<name>A0ACD5IWN5_9ENTR</name>
<organism evidence="1 2">
    <name type="scientific">Cronobacter turicensis</name>
    <dbReference type="NCBI Taxonomy" id="413502"/>
    <lineage>
        <taxon>Bacteria</taxon>
        <taxon>Pseudomonadati</taxon>
        <taxon>Pseudomonadota</taxon>
        <taxon>Gammaproteobacteria</taxon>
        <taxon>Enterobacterales</taxon>
        <taxon>Enterobacteriaceae</taxon>
        <taxon>Cronobacter</taxon>
    </lineage>
</organism>
<evidence type="ECO:0000313" key="2">
    <source>
        <dbReference type="Proteomes" id="UP000244623"/>
    </source>
</evidence>
<protein>
    <submittedName>
        <fullName evidence="1">RHS repeat-associated core domain-containing protein</fullName>
    </submittedName>
</protein>
<reference evidence="1" key="1">
    <citation type="submission" date="2025-05" db="EMBL/GenBank/DDBJ databases">
        <title>FDA Reference Genome datasets for Cronobacter.</title>
        <authorList>
            <person name="Gopinath G.R."/>
        </authorList>
    </citation>
    <scope>NUCLEOTIDE SEQUENCE</scope>
    <source>
        <strain evidence="1">MOD1-Sh41s</strain>
    </source>
</reference>
<dbReference type="EMBL" id="CP187984">
    <property type="protein sequence ID" value="XSF54505.1"/>
    <property type="molecule type" value="Genomic_DNA"/>
</dbReference>
<sequence length="1533" mass="172430">MSEPLAARYQDPLIHSSLLADVVSGVVEGAICLAAFTAGAAMMTTGLGTVAGVVLIAAVFGSGIAEEAGDLVGQGVDAVLDFFGWRGPPDAFITSGSHNVHIMDLPAARAAGTVDHDYLNTPIPAESFADKAKAFAINTAVTILEVAQFTLHPFDNLAAGADAIASSGWQGVKNFAGSVWDNLTQPVVAGASPFAKEAPLDTVECTKGHTITGGNFLAEGSKKVLINGQPACRDGDRSTCEAKIKVKENTRVRIGGESIVVRDIRSGKNFWARLIGNAIGSLGPGILRNLSKGMLKAIFSRQILKTFCCQLAADLGMGLTTFGLIQAGKVGSEARHTQHPVDIASGAKILAGGEDRDFTLEDRIPLIWQRVYNSRNLATGMLGTGWLLPFETRFFRLENNQFIWRDMSGRDLGFGELTPGDVVDYLEDGVTLYYTVSGTLMLQMTSGEYHVYEPDPTRPGEWRLFRIYDRHENCQYYSWDEHGRLARISGDNEALDVELAYEKSHGRLASVHQVCNGERRLLVTYGYNENGQLIEVTDADGIVTRRFGWDRASDMMGWHSYSTNLSVHYQWQPAADAPNWRVCSYQVLDDQDNVLERWRIDADEAKRCATVSCDAGFSTRHCWDFLYRITEYTDRHGGVWRYEWADYAELLKAATTPDGSRWVYGYDEHGNLTEVRDPLGNSTFTTWHPVFAFPVKEVLPDGATWQYEYNPRGDVVALTDPKGGVTRFEWNEQGDLVQQTDALNNTHRFWWNERGQLVRDEDCSGNQSQRLYDDAGRPLSASDAEGNTDRWALTAAGRLRTWRRADGRETHYEYDNAGLLCGQDDDGLRERKVTRNARGQVVSAADPAGHLTRLRYDRFGRLTTLVNPNRESWRFEYDAAGRLTGQRDYAGRLTEYRHDALGQVTEVIRHPLPGSPDAPLVTAFEYDVLGRLTARETAEHRTEYRHDTLSLEIRRATRAEWRQALLEEREPAWDAVLIFTRNAAGELVSEENHGGKFEYEYDALGNLSSTRYPDGREIATLRYGTGHLLEMQLRHGGATHTLAAYGRDRLHREISRSQGVLSQETRYDSVGRVTQRTVLDARRELVFERRYRWDRTDQIVQQIHTDATPATPGEKYSQYLWGYDAAGQVTKAIEPQKEERFFWDPAGNRTEEHRNPVWHNLLLRLDGLKLDYDGFGRLIQRRDKSGVIQHFSYDDEQRVKEIIFTGHAEYRKVEYRYDPLGRRTHKVLWRYGEKDPETIRFDWQGLQLAGEQSDREPDHYVQYVYTEGSYEPLARVDSVFDDCEIYWYHTELNGLPERVTDADGQTVWRGQFSTWGETERELSVPQWQVPQNLRFQGQYLDRESGLHYNLFRYYDPVSGRYTQMDPIGLAGGINTYSYVGDPLVWVDPLGLCKTVTQENGASNIVYRALTEQDAARLAAGKSIQGKALDGTWSAAEHIANQPLSDASSAIGGAAKNSPWISTTKDLDIARAYDSGHGIIAIDLNKVTSFNVEVWQHAPRVNGIEGLAYHRSIWAQEVTIYKDIPNSAITGIIK</sequence>
<proteinExistence type="predicted"/>
<accession>A0ACD5IWN5</accession>
<dbReference type="Proteomes" id="UP000244623">
    <property type="component" value="Chromosome"/>
</dbReference>
<gene>
    <name evidence="1" type="ORF">BS411_000720</name>
</gene>
<evidence type="ECO:0000313" key="1">
    <source>
        <dbReference type="EMBL" id="XSF54505.1"/>
    </source>
</evidence>